<feature type="transmembrane region" description="Helical" evidence="4">
    <location>
        <begin position="130"/>
        <end position="152"/>
    </location>
</feature>
<feature type="transmembrane region" description="Helical" evidence="4">
    <location>
        <begin position="204"/>
        <end position="229"/>
    </location>
</feature>
<keyword evidence="1 4" id="KW-0812">Transmembrane</keyword>
<dbReference type="EMBL" id="JFGV01000046">
    <property type="protein sequence ID" value="EYU14499.1"/>
    <property type="molecule type" value="Genomic_DNA"/>
</dbReference>
<name>A0A022PG44_9GAMM</name>
<dbReference type="InterPro" id="IPR036259">
    <property type="entry name" value="MFS_trans_sf"/>
</dbReference>
<dbReference type="InterPro" id="IPR020846">
    <property type="entry name" value="MFS_dom"/>
</dbReference>
<feature type="domain" description="Major facilitator superfamily (MFS) profile" evidence="5">
    <location>
        <begin position="5"/>
        <end position="382"/>
    </location>
</feature>
<evidence type="ECO:0000256" key="2">
    <source>
        <dbReference type="ARBA" id="ARBA00022989"/>
    </source>
</evidence>
<comment type="caution">
    <text evidence="6">The sequence shown here is derived from an EMBL/GenBank/DDBJ whole genome shotgun (WGS) entry which is preliminary data.</text>
</comment>
<dbReference type="RefSeq" id="WP_036780491.1">
    <property type="nucleotide sequence ID" value="NZ_CAWLTM010000069.1"/>
</dbReference>
<evidence type="ECO:0000256" key="3">
    <source>
        <dbReference type="ARBA" id="ARBA00023136"/>
    </source>
</evidence>
<dbReference type="AlphaFoldDB" id="A0A022PG44"/>
<feature type="transmembrane region" description="Helical" evidence="4">
    <location>
        <begin position="360"/>
        <end position="384"/>
    </location>
</feature>
<dbReference type="Proteomes" id="UP000023464">
    <property type="component" value="Unassembled WGS sequence"/>
</dbReference>
<evidence type="ECO:0000313" key="7">
    <source>
        <dbReference type="Proteomes" id="UP000023464"/>
    </source>
</evidence>
<feature type="transmembrane region" description="Helical" evidence="4">
    <location>
        <begin position="331"/>
        <end position="354"/>
    </location>
</feature>
<evidence type="ECO:0000313" key="6">
    <source>
        <dbReference type="EMBL" id="EYU14499.1"/>
    </source>
</evidence>
<accession>A0A022PG44</accession>
<dbReference type="PANTHER" id="PTHR23531:SF1">
    <property type="entry name" value="QUINOLENE RESISTANCE PROTEIN NORA"/>
    <property type="match status" value="1"/>
</dbReference>
<feature type="transmembrane region" description="Helical" evidence="4">
    <location>
        <begin position="94"/>
        <end position="118"/>
    </location>
</feature>
<gene>
    <name evidence="6" type="ORF">BA1DRAFT_03006</name>
</gene>
<dbReference type="Pfam" id="PF07690">
    <property type="entry name" value="MFS_1"/>
    <property type="match status" value="1"/>
</dbReference>
<protein>
    <submittedName>
        <fullName evidence="6">Arabinose efflux permease family protein</fullName>
    </submittedName>
</protein>
<keyword evidence="2 4" id="KW-1133">Transmembrane helix</keyword>
<evidence type="ECO:0000256" key="4">
    <source>
        <dbReference type="SAM" id="Phobius"/>
    </source>
</evidence>
<dbReference type="InterPro" id="IPR052714">
    <property type="entry name" value="MFS_Exporter"/>
</dbReference>
<feature type="transmembrane region" description="Helical" evidence="4">
    <location>
        <begin position="271"/>
        <end position="291"/>
    </location>
</feature>
<dbReference type="PANTHER" id="PTHR23531">
    <property type="entry name" value="QUINOLENE RESISTANCE PROTEIN NORA"/>
    <property type="match status" value="1"/>
</dbReference>
<dbReference type="PATRIC" id="fig|1393736.3.peg.3079"/>
<dbReference type="Gene3D" id="1.20.1250.20">
    <property type="entry name" value="MFS general substrate transporter like domains"/>
    <property type="match status" value="1"/>
</dbReference>
<evidence type="ECO:0000259" key="5">
    <source>
        <dbReference type="PROSITE" id="PS50850"/>
    </source>
</evidence>
<dbReference type="SUPFAM" id="SSF103473">
    <property type="entry name" value="MFS general substrate transporter"/>
    <property type="match status" value="1"/>
</dbReference>
<feature type="transmembrane region" description="Helical" evidence="4">
    <location>
        <begin position="45"/>
        <end position="63"/>
    </location>
</feature>
<evidence type="ECO:0000256" key="1">
    <source>
        <dbReference type="ARBA" id="ARBA00022692"/>
    </source>
</evidence>
<sequence>MRTMSALFLLFGTLFTAGGYGATFLISAYFRSQGGSDIDTGTTLSVALVGTLIGVPLVGWFAGQLEASRLAALAALAMSCGYFLLGGFSGELSYIPRIAAFLIGLGWGMFYISGPMALSERVTDADRGHWFTRFSAFQMAGICGSPILLAAAVEQAGVPIRITFLFVGVIGILASLLLATFGIKEPHGQRELSLRPWVKKITKIAASSAIRPIVMVGLGGGVFSGMMSFQSSLVEGTQANASTFFAVHAATVVVARLLLARRLSTMPRIPLVIVLMLFLIMGILALLGIPVHPMFQIVAAMLTGIGYGLVYPVIQTWAVNDSALENRHAALTWFVVAYFVGIFGFPAIGGWILVGAGKTLFILTLAAIASLELMVAILGGRWFYRIKGRLTAQNEAR</sequence>
<feature type="transmembrane region" description="Helical" evidence="4">
    <location>
        <begin position="70"/>
        <end position="88"/>
    </location>
</feature>
<proteinExistence type="predicted"/>
<feature type="transmembrane region" description="Helical" evidence="4">
    <location>
        <begin position="241"/>
        <end position="259"/>
    </location>
</feature>
<keyword evidence="7" id="KW-1185">Reference proteome</keyword>
<dbReference type="InterPro" id="IPR011701">
    <property type="entry name" value="MFS"/>
</dbReference>
<organism evidence="6 7">
    <name type="scientific">Photorhabdus aegyptia</name>
    <dbReference type="NCBI Taxonomy" id="2805098"/>
    <lineage>
        <taxon>Bacteria</taxon>
        <taxon>Pseudomonadati</taxon>
        <taxon>Pseudomonadota</taxon>
        <taxon>Gammaproteobacteria</taxon>
        <taxon>Enterobacterales</taxon>
        <taxon>Morganellaceae</taxon>
        <taxon>Photorhabdus</taxon>
    </lineage>
</organism>
<dbReference type="GO" id="GO:0022857">
    <property type="term" value="F:transmembrane transporter activity"/>
    <property type="evidence" value="ECO:0007669"/>
    <property type="project" value="InterPro"/>
</dbReference>
<keyword evidence="3 4" id="KW-0472">Membrane</keyword>
<feature type="transmembrane region" description="Helical" evidence="4">
    <location>
        <begin position="158"/>
        <end position="183"/>
    </location>
</feature>
<reference evidence="6 7" key="1">
    <citation type="submission" date="2014-03" db="EMBL/GenBank/DDBJ databases">
        <title>Draft Genome of Photorhabdus luminescens BA1, an Egyptian Isolate.</title>
        <authorList>
            <person name="Ghazal S."/>
            <person name="Hurst S.G.IV."/>
            <person name="Morris K."/>
            <person name="Thomas K."/>
            <person name="Tisa L.S."/>
        </authorList>
    </citation>
    <scope>NUCLEOTIDE SEQUENCE [LARGE SCALE GENOMIC DNA]</scope>
    <source>
        <strain evidence="6 7">BA1</strain>
    </source>
</reference>
<feature type="transmembrane region" description="Helical" evidence="4">
    <location>
        <begin position="297"/>
        <end position="319"/>
    </location>
</feature>
<dbReference type="PROSITE" id="PS50850">
    <property type="entry name" value="MFS"/>
    <property type="match status" value="1"/>
</dbReference>